<feature type="signal peptide" evidence="13">
    <location>
        <begin position="1"/>
        <end position="21"/>
    </location>
</feature>
<feature type="chain" id="PRO_5046741411" description="Cytochrome b mRNA-processing protein 4" evidence="13">
    <location>
        <begin position="22"/>
        <end position="137"/>
    </location>
</feature>
<evidence type="ECO:0000256" key="11">
    <source>
        <dbReference type="RuleBase" id="RU368005"/>
    </source>
</evidence>
<dbReference type="EMBL" id="JAZGSY010000097">
    <property type="protein sequence ID" value="KAL1840833.1"/>
    <property type="molecule type" value="Genomic_DNA"/>
</dbReference>
<evidence type="ECO:0000313" key="15">
    <source>
        <dbReference type="Proteomes" id="UP001583172"/>
    </source>
</evidence>
<sequence length="137" mass="15962">MPKKPFNWWLWTKMLAVPSLTLVPNTSGGGIIWGGPALVRYVMPTEEELFQRYNPELQKRSLERRAERQQEFDDFVTKLKEYSKSDKPIWVVMEEAEKEKARKQKAEEALKLAEEVKARRDAIRKEAGLPVESEGSR</sequence>
<dbReference type="Pfam" id="PF07960">
    <property type="entry name" value="CBP4"/>
    <property type="match status" value="1"/>
</dbReference>
<evidence type="ECO:0000256" key="4">
    <source>
        <dbReference type="ARBA" id="ARBA00022792"/>
    </source>
</evidence>
<evidence type="ECO:0000256" key="2">
    <source>
        <dbReference type="ARBA" id="ARBA00006780"/>
    </source>
</evidence>
<evidence type="ECO:0000256" key="5">
    <source>
        <dbReference type="ARBA" id="ARBA00022989"/>
    </source>
</evidence>
<name>A0ABR3VG40_HUMIN</name>
<keyword evidence="8 11" id="KW-0143">Chaperone</keyword>
<comment type="function">
    <text evidence="9 11">Essential for the assembly of ubiquinol-cytochrome c reductase. It has a direct effect on the correct occurrence of the Rieske protein, core 4, core 5 and apocytochrome b.</text>
</comment>
<comment type="caution">
    <text evidence="14">The sequence shown here is derived from an EMBL/GenBank/DDBJ whole genome shotgun (WGS) entry which is preliminary data.</text>
</comment>
<organism evidence="14 15">
    <name type="scientific">Humicola insolens</name>
    <name type="common">Soft-rot fungus</name>
    <dbReference type="NCBI Taxonomy" id="85995"/>
    <lineage>
        <taxon>Eukaryota</taxon>
        <taxon>Fungi</taxon>
        <taxon>Dikarya</taxon>
        <taxon>Ascomycota</taxon>
        <taxon>Pezizomycotina</taxon>
        <taxon>Sordariomycetes</taxon>
        <taxon>Sordariomycetidae</taxon>
        <taxon>Sordariales</taxon>
        <taxon>Chaetomiaceae</taxon>
        <taxon>Mycothermus</taxon>
    </lineage>
</organism>
<keyword evidence="3" id="KW-0812">Transmembrane</keyword>
<keyword evidence="13" id="KW-0732">Signal</keyword>
<reference evidence="14 15" key="1">
    <citation type="journal article" date="2024" name="Commun. Biol.">
        <title>Comparative genomic analysis of thermophilic fungi reveals convergent evolutionary adaptations and gene losses.</title>
        <authorList>
            <person name="Steindorff A.S."/>
            <person name="Aguilar-Pontes M.V."/>
            <person name="Robinson A.J."/>
            <person name="Andreopoulos B."/>
            <person name="LaButti K."/>
            <person name="Kuo A."/>
            <person name="Mondo S."/>
            <person name="Riley R."/>
            <person name="Otillar R."/>
            <person name="Haridas S."/>
            <person name="Lipzen A."/>
            <person name="Grimwood J."/>
            <person name="Schmutz J."/>
            <person name="Clum A."/>
            <person name="Reid I.D."/>
            <person name="Moisan M.C."/>
            <person name="Butler G."/>
            <person name="Nguyen T.T.M."/>
            <person name="Dewar K."/>
            <person name="Conant G."/>
            <person name="Drula E."/>
            <person name="Henrissat B."/>
            <person name="Hansel C."/>
            <person name="Singer S."/>
            <person name="Hutchinson M.I."/>
            <person name="de Vries R.P."/>
            <person name="Natvig D.O."/>
            <person name="Powell A.J."/>
            <person name="Tsang A."/>
            <person name="Grigoriev I.V."/>
        </authorList>
    </citation>
    <scope>NUCLEOTIDE SEQUENCE [LARGE SCALE GENOMIC DNA]</scope>
    <source>
        <strain evidence="14 15">CBS 620.91</strain>
    </source>
</reference>
<evidence type="ECO:0000256" key="13">
    <source>
        <dbReference type="SAM" id="SignalP"/>
    </source>
</evidence>
<dbReference type="PANTHER" id="PTHR28202">
    <property type="entry name" value="ASSEMBLY FACTOR CBP4"/>
    <property type="match status" value="1"/>
</dbReference>
<evidence type="ECO:0000256" key="10">
    <source>
        <dbReference type="ARBA" id="ARBA00031521"/>
    </source>
</evidence>
<comment type="similarity">
    <text evidence="2 11">Belongs to the CBP4 family.</text>
</comment>
<evidence type="ECO:0000256" key="7">
    <source>
        <dbReference type="ARBA" id="ARBA00023136"/>
    </source>
</evidence>
<feature type="coiled-coil region" evidence="12">
    <location>
        <begin position="93"/>
        <end position="126"/>
    </location>
</feature>
<comment type="subcellular location">
    <subcellularLocation>
        <location evidence="1 11">Mitochondrion inner membrane</location>
        <topology evidence="1 11">Single-pass membrane protein</topology>
    </subcellularLocation>
</comment>
<gene>
    <name evidence="14" type="ORF">VTJ49DRAFT_7676</name>
</gene>
<keyword evidence="5" id="KW-1133">Transmembrane helix</keyword>
<keyword evidence="4 11" id="KW-0999">Mitochondrion inner membrane</keyword>
<evidence type="ECO:0000256" key="3">
    <source>
        <dbReference type="ARBA" id="ARBA00022692"/>
    </source>
</evidence>
<evidence type="ECO:0000256" key="6">
    <source>
        <dbReference type="ARBA" id="ARBA00023128"/>
    </source>
</evidence>
<dbReference type="Proteomes" id="UP001583172">
    <property type="component" value="Unassembled WGS sequence"/>
</dbReference>
<evidence type="ECO:0000256" key="12">
    <source>
        <dbReference type="SAM" id="Coils"/>
    </source>
</evidence>
<dbReference type="PANTHER" id="PTHR28202:SF1">
    <property type="entry name" value="ASSEMBLY FACTOR CBP4"/>
    <property type="match status" value="1"/>
</dbReference>
<evidence type="ECO:0000313" key="14">
    <source>
        <dbReference type="EMBL" id="KAL1840833.1"/>
    </source>
</evidence>
<protein>
    <recommendedName>
        <fullName evidence="10 11">Cytochrome b mRNA-processing protein 4</fullName>
    </recommendedName>
</protein>
<evidence type="ECO:0000256" key="1">
    <source>
        <dbReference type="ARBA" id="ARBA00004434"/>
    </source>
</evidence>
<keyword evidence="15" id="KW-1185">Reference proteome</keyword>
<evidence type="ECO:0000256" key="8">
    <source>
        <dbReference type="ARBA" id="ARBA00023186"/>
    </source>
</evidence>
<dbReference type="InterPro" id="IPR012420">
    <property type="entry name" value="Cbp4"/>
</dbReference>
<evidence type="ECO:0000256" key="9">
    <source>
        <dbReference type="ARBA" id="ARBA00025413"/>
    </source>
</evidence>
<keyword evidence="6 11" id="KW-0496">Mitochondrion</keyword>
<keyword evidence="12" id="KW-0175">Coiled coil</keyword>
<accession>A0ABR3VG40</accession>
<keyword evidence="7" id="KW-0472">Membrane</keyword>
<proteinExistence type="inferred from homology"/>